<organism evidence="8">
    <name type="scientific">Anopheles gambiae</name>
    <name type="common">African malaria mosquito</name>
    <dbReference type="NCBI Taxonomy" id="7165"/>
    <lineage>
        <taxon>Eukaryota</taxon>
        <taxon>Metazoa</taxon>
        <taxon>Ecdysozoa</taxon>
        <taxon>Arthropoda</taxon>
        <taxon>Hexapoda</taxon>
        <taxon>Insecta</taxon>
        <taxon>Pterygota</taxon>
        <taxon>Neoptera</taxon>
        <taxon>Endopterygota</taxon>
        <taxon>Diptera</taxon>
        <taxon>Nematocera</taxon>
        <taxon>Culicoidea</taxon>
        <taxon>Culicidae</taxon>
        <taxon>Anophelinae</taxon>
        <taxon>Anopheles</taxon>
    </lineage>
</organism>
<evidence type="ECO:0000256" key="2">
    <source>
        <dbReference type="ARBA" id="ARBA00022801"/>
    </source>
</evidence>
<reference evidence="8" key="5">
    <citation type="submission" date="2011-05" db="EMBL/GenBank/DDBJ databases">
        <authorList>
            <consortium name="VectorBase"/>
        </authorList>
    </citation>
    <scope>NUCLEOTIDE SEQUENCE</scope>
    <source>
        <strain evidence="8">PEST</strain>
    </source>
</reference>
<dbReference type="InterPro" id="IPR043504">
    <property type="entry name" value="Peptidase_S1_PA_chymotrypsin"/>
</dbReference>
<dbReference type="PRINTS" id="PR00722">
    <property type="entry name" value="CHYMOTRYPSIN"/>
</dbReference>
<dbReference type="VEuPathDB" id="VectorBase:AGAMI1_008467"/>
<feature type="non-terminal residue" evidence="8">
    <location>
        <position position="312"/>
    </location>
</feature>
<reference evidence="8" key="1">
    <citation type="journal article" date="2002" name="Science">
        <title>The genome sequence of the malaria mosquito Anopheles gambiae.</title>
        <authorList>
            <person name="Holt R.A."/>
            <person name="Subramanian G.M."/>
            <person name="Halpern A."/>
            <person name="Sutton G.G."/>
            <person name="Charlab R."/>
            <person name="Nusskern D.R."/>
            <person name="Wincker P."/>
            <person name="Clark A.G."/>
            <person name="Ribeiro J.M."/>
            <person name="Wides R."/>
            <person name="Salzberg S.L."/>
            <person name="Loftus B."/>
            <person name="Yandell M."/>
            <person name="Majoros W.H."/>
            <person name="Rusch D.B."/>
            <person name="Lai Z."/>
            <person name="Kraft C.L."/>
            <person name="Abril J.F."/>
            <person name="Anthouard V."/>
            <person name="Arensburger P."/>
            <person name="Atkinson P.W."/>
            <person name="Baden H."/>
            <person name="de Berardinis V."/>
            <person name="Baldwin D."/>
            <person name="Benes V."/>
            <person name="Biedler J."/>
            <person name="Blass C."/>
            <person name="Bolanos R."/>
            <person name="Boscus D."/>
            <person name="Barnstead M."/>
            <person name="Cai S."/>
            <person name="Center A."/>
            <person name="Chaturverdi K."/>
            <person name="Christophides G.K."/>
            <person name="Chrystal M.A."/>
            <person name="Clamp M."/>
            <person name="Cravchik A."/>
            <person name="Curwen V."/>
            <person name="Dana A."/>
            <person name="Delcher A."/>
            <person name="Dew I."/>
            <person name="Evans C.A."/>
            <person name="Flanigan M."/>
            <person name="Grundschober-Freimoser A."/>
            <person name="Friedli L."/>
            <person name="Gu Z."/>
            <person name="Guan P."/>
            <person name="Guigo R."/>
            <person name="Hillenmeyer M.E."/>
            <person name="Hladun S.L."/>
            <person name="Hogan J.R."/>
            <person name="Hong Y.S."/>
            <person name="Hoover J."/>
            <person name="Jaillon O."/>
            <person name="Ke Z."/>
            <person name="Kodira C."/>
            <person name="Kokoza E."/>
            <person name="Koutsos A."/>
            <person name="Letunic I."/>
            <person name="Levitsky A."/>
            <person name="Liang Y."/>
            <person name="Lin J.J."/>
            <person name="Lobo N.F."/>
            <person name="Lopez J.R."/>
            <person name="Malek J.A."/>
            <person name="McIntosh T.C."/>
            <person name="Meister S."/>
            <person name="Miller J."/>
            <person name="Mobarry C."/>
            <person name="Mongin E."/>
            <person name="Murphy S.D."/>
            <person name="O'Brochta D.A."/>
            <person name="Pfannkoch C."/>
            <person name="Qi R."/>
            <person name="Regier M.A."/>
            <person name="Remington K."/>
            <person name="Shao H."/>
            <person name="Sharakhova M.V."/>
            <person name="Sitter C.D."/>
            <person name="Shetty J."/>
            <person name="Smith T.J."/>
            <person name="Strong R."/>
            <person name="Sun J."/>
            <person name="Thomasova D."/>
            <person name="Ton L.Q."/>
            <person name="Topalis P."/>
            <person name="Tu Z."/>
            <person name="Unger M.F."/>
            <person name="Walenz B."/>
            <person name="Wang A."/>
            <person name="Wang J."/>
            <person name="Wang M."/>
            <person name="Wang X."/>
            <person name="Woodford K.J."/>
            <person name="Wortman J.R."/>
            <person name="Wu M."/>
            <person name="Yao A."/>
            <person name="Zdobnov E.M."/>
            <person name="Zhang H."/>
            <person name="Zhao Q."/>
            <person name="Zhao S."/>
            <person name="Zhu S.C."/>
            <person name="Zhimulev I."/>
            <person name="Coluzzi M."/>
            <person name="della Torre A."/>
            <person name="Roth C.W."/>
            <person name="Louis C."/>
            <person name="Kalush F."/>
            <person name="Mural R.J."/>
            <person name="Myers E.W."/>
            <person name="Adams M.D."/>
            <person name="Smith H.O."/>
            <person name="Broder S."/>
            <person name="Gardner M.J."/>
            <person name="Fraser C.M."/>
            <person name="Birney E."/>
            <person name="Bork P."/>
            <person name="Brey P.T."/>
            <person name="Venter J.C."/>
            <person name="Weissenbach J."/>
            <person name="Kafatos F.C."/>
            <person name="Collins F.H."/>
            <person name="Hoffman S.L."/>
        </authorList>
    </citation>
    <scope>NUCLEOTIDE SEQUENCE [LARGE SCALE GENOMIC DNA]</scope>
    <source>
        <strain evidence="8">PEST</strain>
    </source>
</reference>
<keyword evidence="3" id="KW-1015">Disulfide bond</keyword>
<dbReference type="PROSITE" id="PS00135">
    <property type="entry name" value="TRYPSIN_SER"/>
    <property type="match status" value="1"/>
</dbReference>
<dbReference type="HOGENOM" id="CLU_006842_0_0_1"/>
<dbReference type="InterPro" id="IPR033116">
    <property type="entry name" value="TRYPSIN_SER"/>
</dbReference>
<keyword evidence="1 5" id="KW-0645">Protease</keyword>
<name>Q7Q8F9_ANOGA</name>
<dbReference type="InterPro" id="IPR018114">
    <property type="entry name" value="TRYPSIN_HIS"/>
</dbReference>
<dbReference type="GO" id="GO:0004252">
    <property type="term" value="F:serine-type endopeptidase activity"/>
    <property type="evidence" value="ECO:0007669"/>
    <property type="project" value="InterPro"/>
</dbReference>
<feature type="chain" id="PRO_5004293235" evidence="6">
    <location>
        <begin position="22"/>
        <end position="312"/>
    </location>
</feature>
<feature type="non-terminal residue" evidence="8">
    <location>
        <position position="1"/>
    </location>
</feature>
<comment type="similarity">
    <text evidence="4">Belongs to the peptidase S1 family. CLIP subfamily.</text>
</comment>
<dbReference type="PROSITE" id="PS00134">
    <property type="entry name" value="TRYPSIN_HIS"/>
    <property type="match status" value="1"/>
</dbReference>
<keyword evidence="2 5" id="KW-0378">Hydrolase</keyword>
<gene>
    <name evidence="8" type="ORF">AgaP_AGAP008649</name>
</gene>
<dbReference type="InterPro" id="IPR009003">
    <property type="entry name" value="Peptidase_S1_PA"/>
</dbReference>
<dbReference type="eggNOG" id="KOG3627">
    <property type="taxonomic scope" value="Eukaryota"/>
</dbReference>
<feature type="signal peptide" evidence="6">
    <location>
        <begin position="1"/>
        <end position="21"/>
    </location>
</feature>
<evidence type="ECO:0000256" key="4">
    <source>
        <dbReference type="ARBA" id="ARBA00024195"/>
    </source>
</evidence>
<dbReference type="Gene3D" id="2.40.10.10">
    <property type="entry name" value="Trypsin-like serine proteases"/>
    <property type="match status" value="1"/>
</dbReference>
<dbReference type="PANTHER" id="PTHR24252:SF17">
    <property type="entry name" value="SUPPRESSOR OF TUMORIGENICITY 14 PROTEIN HOMOLOG-RELATED"/>
    <property type="match status" value="1"/>
</dbReference>
<evidence type="ECO:0000256" key="5">
    <source>
        <dbReference type="RuleBase" id="RU363034"/>
    </source>
</evidence>
<dbReference type="MEROPS" id="S01.B42"/>
<accession>Q7Q8F9</accession>
<comment type="caution">
    <text evidence="8">The sequence shown here is derived from an EMBL/GenBank/DDBJ whole genome shotgun (WGS) entry which is preliminary data.</text>
</comment>
<dbReference type="SUPFAM" id="SSF50494">
    <property type="entry name" value="Trypsin-like serine proteases"/>
    <property type="match status" value="1"/>
</dbReference>
<dbReference type="CDD" id="cd00190">
    <property type="entry name" value="Tryp_SPc"/>
    <property type="match status" value="1"/>
</dbReference>
<reference evidence="8" key="3">
    <citation type="journal article" date="2004" name="Trends Parasitol.">
        <title>The Anopheles gambiae genome: an update.</title>
        <authorList>
            <person name="Mongin E."/>
            <person name="Louis C."/>
            <person name="Holt R.A."/>
            <person name="Birney E."/>
            <person name="Collins F.H."/>
        </authorList>
    </citation>
    <scope>NUCLEOTIDE SEQUENCE</scope>
    <source>
        <strain evidence="8">PEST</strain>
    </source>
</reference>
<dbReference type="InterPro" id="IPR001254">
    <property type="entry name" value="Trypsin_dom"/>
</dbReference>
<dbReference type="VEuPathDB" id="VectorBase:AGAP008649"/>
<reference evidence="8" key="4">
    <citation type="journal article" date="2007" name="Genome Biol.">
        <title>Update of the Anopheles gambiae PEST genome assembly.</title>
        <authorList>
            <person name="Sharakhova M.V."/>
            <person name="Hammond M.P."/>
            <person name="Lobo N.F."/>
            <person name="Krzywinski J."/>
            <person name="Unger M.F."/>
            <person name="Hillenmeyer M.E."/>
            <person name="Bruggner R.V."/>
            <person name="Birney E."/>
            <person name="Collins F.H."/>
        </authorList>
    </citation>
    <scope>NUCLEOTIDE SEQUENCE</scope>
    <source>
        <strain evidence="8">PEST</strain>
    </source>
</reference>
<evidence type="ECO:0000256" key="3">
    <source>
        <dbReference type="ARBA" id="ARBA00023157"/>
    </source>
</evidence>
<evidence type="ECO:0000259" key="7">
    <source>
        <dbReference type="PROSITE" id="PS50240"/>
    </source>
</evidence>
<evidence type="ECO:0000256" key="6">
    <source>
        <dbReference type="SAM" id="SignalP"/>
    </source>
</evidence>
<dbReference type="FunFam" id="2.40.10.10:FF:000141">
    <property type="entry name" value="Enterokinase light chain"/>
    <property type="match status" value="1"/>
</dbReference>
<evidence type="ECO:0000256" key="1">
    <source>
        <dbReference type="ARBA" id="ARBA00022670"/>
    </source>
</evidence>
<proteinExistence type="inferred from homology"/>
<dbReference type="InterPro" id="IPR001314">
    <property type="entry name" value="Peptidase_S1A"/>
</dbReference>
<dbReference type="Pfam" id="PF00089">
    <property type="entry name" value="Trypsin"/>
    <property type="match status" value="1"/>
</dbReference>
<keyword evidence="5" id="KW-0720">Serine protease</keyword>
<dbReference type="PROSITE" id="PS50240">
    <property type="entry name" value="TRYPSIN_DOM"/>
    <property type="match status" value="1"/>
</dbReference>
<dbReference type="AlphaFoldDB" id="Q7Q8F9"/>
<keyword evidence="6" id="KW-0732">Signal</keyword>
<evidence type="ECO:0000313" key="8">
    <source>
        <dbReference type="EMBL" id="EAA10058.4"/>
    </source>
</evidence>
<dbReference type="PaxDb" id="7165-AGAP008649-PA"/>
<sequence length="312" mass="34624">RGKLQLSRLWFVFYSLASTQGEKRFPCIKSAFNPTPILSSISRSVVCGKVPNPPLPNSLRVIGGNTSDIDQYPWMAALYYRQQFTCGGSLINDRYILTAAHCVARMDAAGFEVYLRRPNIVTLNPEAVHRRVARIVMNRYQELRNNNDVALLLLKEPVGVADGLVPICLPVDGSNFDGKEAIVTGWGTTESGELSEHLQQLTVPILTNQQCRKSGYFRFQITAKMLCAGYLEGGRDSCQGDSGGPLQLAKGETDQQQIVGVVSWGNECAQRNYPGVYARVTRFVSWIRSHSAGNFNLFPSHAIELPKRARRA</sequence>
<protein>
    <submittedName>
        <fullName evidence="8">AGAP008649-PA</fullName>
    </submittedName>
</protein>
<dbReference type="GO" id="GO:0006508">
    <property type="term" value="P:proteolysis"/>
    <property type="evidence" value="ECO:0007669"/>
    <property type="project" value="UniProtKB-KW"/>
</dbReference>
<dbReference type="PhylomeDB" id="Q7Q8F9"/>
<dbReference type="EMBL" id="AAAB01008944">
    <property type="protein sequence ID" value="EAA10058.4"/>
    <property type="molecule type" value="Genomic_DNA"/>
</dbReference>
<feature type="domain" description="Peptidase S1" evidence="7">
    <location>
        <begin position="61"/>
        <end position="292"/>
    </location>
</feature>
<dbReference type="SMART" id="SM00020">
    <property type="entry name" value="Tryp_SPc"/>
    <property type="match status" value="1"/>
</dbReference>
<dbReference type="PANTHER" id="PTHR24252">
    <property type="entry name" value="ACROSIN-RELATED"/>
    <property type="match status" value="1"/>
</dbReference>
<reference evidence="8" key="2">
    <citation type="submission" date="2002-03" db="EMBL/GenBank/DDBJ databases">
        <authorList>
            <consortium name="The Anopheles Genome Sequencing Consortium"/>
        </authorList>
    </citation>
    <scope>NUCLEOTIDE SEQUENCE</scope>
    <source>
        <strain evidence="8">PEST</strain>
    </source>
</reference>